<evidence type="ECO:0000313" key="2">
    <source>
        <dbReference type="Proteomes" id="UP000503540"/>
    </source>
</evidence>
<accession>A0A6G9YBN3</accession>
<name>A0A6G9YBN3_9NOCA</name>
<dbReference type="AlphaFoldDB" id="A0A6G9YBN3"/>
<reference evidence="1 2" key="1">
    <citation type="journal article" date="2019" name="ACS Chem. Biol.">
        <title>Identification and Mobilization of a Cryptic Antibiotic Biosynthesis Gene Locus from a Human-Pathogenic Nocardia Isolate.</title>
        <authorList>
            <person name="Herisse M."/>
            <person name="Ishida K."/>
            <person name="Porter J.L."/>
            <person name="Howden B."/>
            <person name="Hertweck C."/>
            <person name="Stinear T.P."/>
            <person name="Pidot S.J."/>
        </authorList>
    </citation>
    <scope>NUCLEOTIDE SEQUENCE [LARGE SCALE GENOMIC DNA]</scope>
    <source>
        <strain evidence="1 2">AUSMDU00012717</strain>
    </source>
</reference>
<organism evidence="1 2">
    <name type="scientific">Nocardia arthritidis</name>
    <dbReference type="NCBI Taxonomy" id="228602"/>
    <lineage>
        <taxon>Bacteria</taxon>
        <taxon>Bacillati</taxon>
        <taxon>Actinomycetota</taxon>
        <taxon>Actinomycetes</taxon>
        <taxon>Mycobacteriales</taxon>
        <taxon>Nocardiaceae</taxon>
        <taxon>Nocardia</taxon>
    </lineage>
</organism>
<proteinExistence type="predicted"/>
<sequence>MVESALTADLAQDRLLAYLSETLVALPKEFGLALRSDNPELAAFREIATAAPYDDNDHSGRGPVDLTVDYWVTGVPEGRIAVALGMIRDIWTARGWRAVGRPDHVTARTADRYTFDVQGALTGDGVFIDGGLSIEGRSPQYPGPIRNPRHTLPFILERP</sequence>
<dbReference type="KEGG" id="nah:F5544_13620"/>
<dbReference type="EMBL" id="CP046172">
    <property type="protein sequence ID" value="QIS10612.1"/>
    <property type="molecule type" value="Genomic_DNA"/>
</dbReference>
<gene>
    <name evidence="1" type="ORF">F5544_13620</name>
</gene>
<protein>
    <submittedName>
        <fullName evidence="1">Uncharacterized protein</fullName>
    </submittedName>
</protein>
<keyword evidence="2" id="KW-1185">Reference proteome</keyword>
<evidence type="ECO:0000313" key="1">
    <source>
        <dbReference type="EMBL" id="QIS10612.1"/>
    </source>
</evidence>
<dbReference type="RefSeq" id="WP_167473560.1">
    <property type="nucleotide sequence ID" value="NZ_CP046172.1"/>
</dbReference>
<dbReference type="Proteomes" id="UP000503540">
    <property type="component" value="Chromosome"/>
</dbReference>